<dbReference type="InterPro" id="IPR017025">
    <property type="entry name" value="Cancer-assoc_antigen_RCAS1"/>
</dbReference>
<dbReference type="InterPro" id="IPR008979">
    <property type="entry name" value="Galactose-bd-like_sf"/>
</dbReference>
<proteinExistence type="predicted"/>
<reference evidence="2" key="1">
    <citation type="journal article" date="2008" name="Nature">
        <title>The amphioxus genome and the evolution of the chordate karyotype.</title>
        <authorList>
            <consortium name="US DOE Joint Genome Institute (JGI-PGF)"/>
            <person name="Putnam N.H."/>
            <person name="Butts T."/>
            <person name="Ferrier D.E.K."/>
            <person name="Furlong R.F."/>
            <person name="Hellsten U."/>
            <person name="Kawashima T."/>
            <person name="Robinson-Rechavi M."/>
            <person name="Shoguchi E."/>
            <person name="Terry A."/>
            <person name="Yu J.-K."/>
            <person name="Benito-Gutierrez E.L."/>
            <person name="Dubchak I."/>
            <person name="Garcia-Fernandez J."/>
            <person name="Gibson-Brown J.J."/>
            <person name="Grigoriev I.V."/>
            <person name="Horton A.C."/>
            <person name="de Jong P.J."/>
            <person name="Jurka J."/>
            <person name="Kapitonov V.V."/>
            <person name="Kohara Y."/>
            <person name="Kuroki Y."/>
            <person name="Lindquist E."/>
            <person name="Lucas S."/>
            <person name="Osoegawa K."/>
            <person name="Pennacchio L.A."/>
            <person name="Salamov A.A."/>
            <person name="Satou Y."/>
            <person name="Sauka-Spengler T."/>
            <person name="Schmutz J."/>
            <person name="Shin-I T."/>
            <person name="Toyoda A."/>
            <person name="Bronner-Fraser M."/>
            <person name="Fujiyama A."/>
            <person name="Holland L.Z."/>
            <person name="Holland P.W.H."/>
            <person name="Satoh N."/>
            <person name="Rokhsar D.S."/>
        </authorList>
    </citation>
    <scope>NUCLEOTIDE SEQUENCE [LARGE SCALE GENOMIC DNA]</scope>
    <source>
        <strain evidence="2">S238N-H82</strain>
        <tissue evidence="2">Testes</tissue>
    </source>
</reference>
<dbReference type="PANTHER" id="PTHR15208">
    <property type="entry name" value="RECEPTOR-BINDING CANCER ANTIGEN EXPRESSED ON SISO CELLS CANCER ASSOCIATED SURFACE ANTIGEN RCAS1 ESTROGEN RECEPTOR-BINDING FRAGMENT- ASSOCIATED GENE 9 PROTEIN"/>
    <property type="match status" value="1"/>
</dbReference>
<accession>C3ZTW9</accession>
<dbReference type="PANTHER" id="PTHR15208:SF2">
    <property type="entry name" value="RECEPTOR-BINDING CANCER ANTIGEN EXPRESSED ON SISO CELLS"/>
    <property type="match status" value="1"/>
</dbReference>
<dbReference type="AlphaFoldDB" id="C3ZTW9"/>
<feature type="region of interest" description="Disordered" evidence="1">
    <location>
        <begin position="363"/>
        <end position="420"/>
    </location>
</feature>
<evidence type="ECO:0000256" key="1">
    <source>
        <dbReference type="SAM" id="MobiDB-lite"/>
    </source>
</evidence>
<dbReference type="Gene3D" id="2.60.120.260">
    <property type="entry name" value="Galactose-binding domain-like"/>
    <property type="match status" value="1"/>
</dbReference>
<evidence type="ECO:0000313" key="2">
    <source>
        <dbReference type="EMBL" id="EEN44011.1"/>
    </source>
</evidence>
<feature type="compositionally biased region" description="Basic and acidic residues" evidence="1">
    <location>
        <begin position="498"/>
        <end position="524"/>
    </location>
</feature>
<feature type="region of interest" description="Disordered" evidence="1">
    <location>
        <begin position="498"/>
        <end position="540"/>
    </location>
</feature>
<dbReference type="InParanoid" id="C3ZTW9"/>
<protein>
    <recommendedName>
        <fullName evidence="3">F5/8 type C domain-containing protein</fullName>
    </recommendedName>
</protein>
<dbReference type="eggNOG" id="ENOG502QSN4">
    <property type="taxonomic scope" value="Eukaryota"/>
</dbReference>
<organism>
    <name type="scientific">Branchiostoma floridae</name>
    <name type="common">Florida lancelet</name>
    <name type="synonym">Amphioxus</name>
    <dbReference type="NCBI Taxonomy" id="7739"/>
    <lineage>
        <taxon>Eukaryota</taxon>
        <taxon>Metazoa</taxon>
        <taxon>Chordata</taxon>
        <taxon>Cephalochordata</taxon>
        <taxon>Leptocardii</taxon>
        <taxon>Amphioxiformes</taxon>
        <taxon>Branchiostomatidae</taxon>
        <taxon>Branchiostoma</taxon>
    </lineage>
</organism>
<dbReference type="STRING" id="7739.C3ZTW9"/>
<dbReference type="SUPFAM" id="SSF49785">
    <property type="entry name" value="Galactose-binding domain-like"/>
    <property type="match status" value="2"/>
</dbReference>
<name>C3ZTW9_BRAFL</name>
<sequence>MKKAVGVVLVLILAIAAYLAVTWYGKDEATKGRIIKKSVQLDGWLDMDTVRVVGQSGHPYEHGGVIYDPQKTLDGDVGTWWNPQVPNRWYNNWYIAYDLGAPFTLIKVTMNNFGDFNHDVKKFRLQKSEKKMPWSWSVVTYVTNVRASTNARQEFGGFRATAQYWLFIVKETQSGWQPWLKEVQFHGFTTGNCVVIFNNDDQINPFNIHIGDSEDVSANPKCGGDHPYVRSSNPREESISMNVPCAGMRGHYVGIRAPGSSRVLSLCEVRVFSARVGRAESWVQHTAVHTATSGGLHGSFWWKTSGVLSSKDPCSDHSACRYSWARNLRRMRIIQLKLWRLCSCFTVIFNFFKRLLWRSHGRRNSDTPLPSHSSGTVPVQAPTASGNEPELTSWTDWGDGPTSVEVVPSSTQHDEDQPEPDYFQDMAPQIKRPTKIVVKKKLHSEPMEDLGSLSSRLSASTDAGLLPVSSELETWTDDGNAWEEDGDSMLAWEAEAAIREQRQAERERRHADQQRRKQEMEAQRVARQQQQHRLAVKLSS</sequence>
<feature type="compositionally biased region" description="Polar residues" evidence="1">
    <location>
        <begin position="366"/>
        <end position="395"/>
    </location>
</feature>
<evidence type="ECO:0008006" key="3">
    <source>
        <dbReference type="Google" id="ProtNLM"/>
    </source>
</evidence>
<gene>
    <name evidence="2" type="ORF">BRAFLDRAFT_125399</name>
</gene>
<dbReference type="EMBL" id="GG666680">
    <property type="protein sequence ID" value="EEN44011.1"/>
    <property type="molecule type" value="Genomic_DNA"/>
</dbReference>